<dbReference type="EMBL" id="JBHSPR010000029">
    <property type="protein sequence ID" value="MFC6020051.1"/>
    <property type="molecule type" value="Genomic_DNA"/>
</dbReference>
<proteinExistence type="predicted"/>
<accession>A0ABW1KEF1</accession>
<feature type="transmembrane region" description="Helical" evidence="1">
    <location>
        <begin position="42"/>
        <end position="64"/>
    </location>
</feature>
<keyword evidence="1" id="KW-0472">Membrane</keyword>
<keyword evidence="3" id="KW-1185">Reference proteome</keyword>
<evidence type="ECO:0000313" key="3">
    <source>
        <dbReference type="Proteomes" id="UP001596203"/>
    </source>
</evidence>
<dbReference type="RefSeq" id="WP_377426743.1">
    <property type="nucleotide sequence ID" value="NZ_JBHSPR010000029.1"/>
</dbReference>
<dbReference type="Proteomes" id="UP001596203">
    <property type="component" value="Unassembled WGS sequence"/>
</dbReference>
<name>A0ABW1KEF1_9ACTN</name>
<evidence type="ECO:0000313" key="2">
    <source>
        <dbReference type="EMBL" id="MFC6020051.1"/>
    </source>
</evidence>
<evidence type="ECO:0000256" key="1">
    <source>
        <dbReference type="SAM" id="Phobius"/>
    </source>
</evidence>
<sequence>MIPTLILIGVLFGRWWRTALVGSALGWPIMLVVTGVTGVEPGLVGASGLAILNTGVGVLVHQSVRWAVREVRRSPTPRSGT</sequence>
<organism evidence="2 3">
    <name type="scientific">Plantactinospora solaniradicis</name>
    <dbReference type="NCBI Taxonomy" id="1723736"/>
    <lineage>
        <taxon>Bacteria</taxon>
        <taxon>Bacillati</taxon>
        <taxon>Actinomycetota</taxon>
        <taxon>Actinomycetes</taxon>
        <taxon>Micromonosporales</taxon>
        <taxon>Micromonosporaceae</taxon>
        <taxon>Plantactinospora</taxon>
    </lineage>
</organism>
<keyword evidence="1" id="KW-0812">Transmembrane</keyword>
<protein>
    <submittedName>
        <fullName evidence="2">Uncharacterized protein</fullName>
    </submittedName>
</protein>
<comment type="caution">
    <text evidence="2">The sequence shown here is derived from an EMBL/GenBank/DDBJ whole genome shotgun (WGS) entry which is preliminary data.</text>
</comment>
<gene>
    <name evidence="2" type="ORF">ACFP2T_28135</name>
</gene>
<keyword evidence="1" id="KW-1133">Transmembrane helix</keyword>
<reference evidence="3" key="1">
    <citation type="journal article" date="2019" name="Int. J. Syst. Evol. Microbiol.">
        <title>The Global Catalogue of Microorganisms (GCM) 10K type strain sequencing project: providing services to taxonomists for standard genome sequencing and annotation.</title>
        <authorList>
            <consortium name="The Broad Institute Genomics Platform"/>
            <consortium name="The Broad Institute Genome Sequencing Center for Infectious Disease"/>
            <person name="Wu L."/>
            <person name="Ma J."/>
        </authorList>
    </citation>
    <scope>NUCLEOTIDE SEQUENCE [LARGE SCALE GENOMIC DNA]</scope>
    <source>
        <strain evidence="3">ZS-35-S2</strain>
    </source>
</reference>